<dbReference type="OrthoDB" id="8779559at2"/>
<dbReference type="KEGG" id="csto:CGC58_05185"/>
<dbReference type="RefSeq" id="WP_095895594.1">
    <property type="nucleotide sequence ID" value="NZ_CP022387.1"/>
</dbReference>
<protein>
    <submittedName>
        <fullName evidence="1">Uncharacterized protein</fullName>
    </submittedName>
</protein>
<proteinExistence type="predicted"/>
<dbReference type="AlphaFoldDB" id="A0A250FYU4"/>
<evidence type="ECO:0000313" key="1">
    <source>
        <dbReference type="EMBL" id="ATA89166.1"/>
    </source>
</evidence>
<evidence type="ECO:0000313" key="2">
    <source>
        <dbReference type="Proteomes" id="UP000217348"/>
    </source>
</evidence>
<dbReference type="Proteomes" id="UP000217348">
    <property type="component" value="Chromosome"/>
</dbReference>
<gene>
    <name evidence="1" type="ORF">CGC58_05185</name>
</gene>
<accession>A0A250FYU4</accession>
<reference evidence="2" key="1">
    <citation type="submission" date="2017-06" db="EMBL/GenBank/DDBJ databases">
        <title>Capnocytophaga spp. assemblies.</title>
        <authorList>
            <person name="Gulvik C.A."/>
        </authorList>
    </citation>
    <scope>NUCLEOTIDE SEQUENCE [LARGE SCALE GENOMIC DNA]</scope>
    <source>
        <strain evidence="2">H2177</strain>
    </source>
</reference>
<organism evidence="1 2">
    <name type="scientific">Capnocytophaga stomatis</name>
    <dbReference type="NCBI Taxonomy" id="1848904"/>
    <lineage>
        <taxon>Bacteria</taxon>
        <taxon>Pseudomonadati</taxon>
        <taxon>Bacteroidota</taxon>
        <taxon>Flavobacteriia</taxon>
        <taxon>Flavobacteriales</taxon>
        <taxon>Flavobacteriaceae</taxon>
        <taxon>Capnocytophaga</taxon>
    </lineage>
</organism>
<sequence>MLKIEFEAPNYNHCECCDSLITNLTRFVYDDEGCLGYYYAVIEPHHRKVVQCMVVLCEWDEAGRKVIKKIGFPLTIWEKNDNFNISLQDKTDCPWKNLTDVEILNREDSLKHPHISDVFHITDHIVTEDTHIINYFE</sequence>
<dbReference type="EMBL" id="CP022387">
    <property type="protein sequence ID" value="ATA89166.1"/>
    <property type="molecule type" value="Genomic_DNA"/>
</dbReference>
<name>A0A250FYU4_9FLAO</name>